<feature type="domain" description="OmpA-like" evidence="6">
    <location>
        <begin position="192"/>
        <end position="309"/>
    </location>
</feature>
<dbReference type="InterPro" id="IPR036737">
    <property type="entry name" value="OmpA-like_sf"/>
</dbReference>
<evidence type="ECO:0000256" key="1">
    <source>
        <dbReference type="ARBA" id="ARBA00004442"/>
    </source>
</evidence>
<evidence type="ECO:0000256" key="5">
    <source>
        <dbReference type="SAM" id="SignalP"/>
    </source>
</evidence>
<dbReference type="Pfam" id="PF00691">
    <property type="entry name" value="OmpA"/>
    <property type="match status" value="1"/>
</dbReference>
<comment type="subcellular location">
    <subcellularLocation>
        <location evidence="1">Cell outer membrane</location>
    </subcellularLocation>
</comment>
<dbReference type="Gene3D" id="3.30.1330.60">
    <property type="entry name" value="OmpA-like domain"/>
    <property type="match status" value="1"/>
</dbReference>
<gene>
    <name evidence="7" type="ORF">GGR95_000114</name>
</gene>
<dbReference type="InterPro" id="IPR050330">
    <property type="entry name" value="Bact_OuterMem_StrucFunc"/>
</dbReference>
<dbReference type="CDD" id="cd07185">
    <property type="entry name" value="OmpA_C-like"/>
    <property type="match status" value="1"/>
</dbReference>
<proteinExistence type="predicted"/>
<dbReference type="EMBL" id="JACIEI010000001">
    <property type="protein sequence ID" value="MBB3992495.1"/>
    <property type="molecule type" value="Genomic_DNA"/>
</dbReference>
<feature type="signal peptide" evidence="5">
    <location>
        <begin position="1"/>
        <end position="18"/>
    </location>
</feature>
<reference evidence="7 8" key="1">
    <citation type="submission" date="2020-08" db="EMBL/GenBank/DDBJ databases">
        <title>Genomic Encyclopedia of Type Strains, Phase IV (KMG-IV): sequencing the most valuable type-strain genomes for metagenomic binning, comparative biology and taxonomic classification.</title>
        <authorList>
            <person name="Goeker M."/>
        </authorList>
    </citation>
    <scope>NUCLEOTIDE SEQUENCE [LARGE SCALE GENOMIC DNA]</scope>
    <source>
        <strain evidence="7 8">DSM 102234</strain>
    </source>
</reference>
<comment type="caution">
    <text evidence="7">The sequence shown here is derived from an EMBL/GenBank/DDBJ whole genome shotgun (WGS) entry which is preliminary data.</text>
</comment>
<dbReference type="InterPro" id="IPR006665">
    <property type="entry name" value="OmpA-like"/>
</dbReference>
<dbReference type="InterPro" id="IPR006664">
    <property type="entry name" value="OMP_bac"/>
</dbReference>
<feature type="chain" id="PRO_5031388874" evidence="5">
    <location>
        <begin position="19"/>
        <end position="309"/>
    </location>
</feature>
<dbReference type="AlphaFoldDB" id="A0A7W6GYJ7"/>
<keyword evidence="8" id="KW-1185">Reference proteome</keyword>
<dbReference type="PRINTS" id="PR01021">
    <property type="entry name" value="OMPADOMAIN"/>
</dbReference>
<keyword evidence="2 4" id="KW-0472">Membrane</keyword>
<dbReference type="PANTHER" id="PTHR30329:SF21">
    <property type="entry name" value="LIPOPROTEIN YIAD-RELATED"/>
    <property type="match status" value="1"/>
</dbReference>
<evidence type="ECO:0000313" key="7">
    <source>
        <dbReference type="EMBL" id="MBB3992495.1"/>
    </source>
</evidence>
<dbReference type="Proteomes" id="UP000530268">
    <property type="component" value="Unassembled WGS sequence"/>
</dbReference>
<evidence type="ECO:0000259" key="6">
    <source>
        <dbReference type="PROSITE" id="PS51123"/>
    </source>
</evidence>
<dbReference type="SUPFAM" id="SSF103088">
    <property type="entry name" value="OmpA-like"/>
    <property type="match status" value="1"/>
</dbReference>
<evidence type="ECO:0000256" key="2">
    <source>
        <dbReference type="ARBA" id="ARBA00023136"/>
    </source>
</evidence>
<evidence type="ECO:0000256" key="3">
    <source>
        <dbReference type="ARBA" id="ARBA00023237"/>
    </source>
</evidence>
<sequence>MKAGIVALLIVLAGAAQAVELRLPSGARQMITRDTEQDRFLVPIGVFADDSLPTVAIEGQVARSSWRIDVGGLTPLQLIAPLRDQLVAAGYDIVLDCGAQECGGYDFRFAAEILPAPNMQVNIRSFNALTAVIGPKTAPTRAVNIIASASDGASFVQIIQAGSENTDTDVQPTADVPAIGGAVIDGSLSQTLVQQGYVVLSALDFDTGTSNLGAGPFAIIEQLAQALRDAPDMRLALVGHTDNVGGLDVNIGVSRGRANAVRRRLIDAYGIAASRLEAEGMGYLSPITTNQTELGREANRRVEAVVLAP</sequence>
<dbReference type="PANTHER" id="PTHR30329">
    <property type="entry name" value="STATOR ELEMENT OF FLAGELLAR MOTOR COMPLEX"/>
    <property type="match status" value="1"/>
</dbReference>
<dbReference type="GO" id="GO:0009279">
    <property type="term" value="C:cell outer membrane"/>
    <property type="evidence" value="ECO:0007669"/>
    <property type="project" value="UniProtKB-SubCell"/>
</dbReference>
<dbReference type="RefSeq" id="WP_184561712.1">
    <property type="nucleotide sequence ID" value="NZ_JACIEI010000001.1"/>
</dbReference>
<dbReference type="PROSITE" id="PS51123">
    <property type="entry name" value="OMPA_2"/>
    <property type="match status" value="1"/>
</dbReference>
<evidence type="ECO:0000256" key="4">
    <source>
        <dbReference type="PROSITE-ProRule" id="PRU00473"/>
    </source>
</evidence>
<name>A0A7W6GYJ7_9RHOB</name>
<evidence type="ECO:0000313" key="8">
    <source>
        <dbReference type="Proteomes" id="UP000530268"/>
    </source>
</evidence>
<protein>
    <submittedName>
        <fullName evidence="7">OOP family OmpA-OmpF porin</fullName>
    </submittedName>
</protein>
<accession>A0A7W6GYJ7</accession>
<keyword evidence="3" id="KW-0998">Cell outer membrane</keyword>
<keyword evidence="5" id="KW-0732">Signal</keyword>
<organism evidence="7 8">
    <name type="scientific">Sulfitobacter undariae</name>
    <dbReference type="NCBI Taxonomy" id="1563671"/>
    <lineage>
        <taxon>Bacteria</taxon>
        <taxon>Pseudomonadati</taxon>
        <taxon>Pseudomonadota</taxon>
        <taxon>Alphaproteobacteria</taxon>
        <taxon>Rhodobacterales</taxon>
        <taxon>Roseobacteraceae</taxon>
        <taxon>Sulfitobacter</taxon>
    </lineage>
</organism>